<name>A0A7W7VUL5_KITKI</name>
<feature type="chain" id="PRO_5039395048" evidence="1">
    <location>
        <begin position="32"/>
        <end position="108"/>
    </location>
</feature>
<dbReference type="PROSITE" id="PS51318">
    <property type="entry name" value="TAT"/>
    <property type="match status" value="1"/>
</dbReference>
<keyword evidence="1" id="KW-0732">Signal</keyword>
<gene>
    <name evidence="2" type="ORF">FHR34_001598</name>
</gene>
<dbReference type="RefSeq" id="WP_184934750.1">
    <property type="nucleotide sequence ID" value="NZ_JACHJV010000001.1"/>
</dbReference>
<reference evidence="2 3" key="1">
    <citation type="submission" date="2020-08" db="EMBL/GenBank/DDBJ databases">
        <title>Sequencing the genomes of 1000 actinobacteria strains.</title>
        <authorList>
            <person name="Klenk H.-P."/>
        </authorList>
    </citation>
    <scope>NUCLEOTIDE SEQUENCE [LARGE SCALE GENOMIC DNA]</scope>
    <source>
        <strain evidence="2 3">DSM 41654</strain>
    </source>
</reference>
<proteinExistence type="predicted"/>
<organism evidence="2 3">
    <name type="scientific">Kitasatospora kifunensis</name>
    <name type="common">Streptomyces kifunensis</name>
    <dbReference type="NCBI Taxonomy" id="58351"/>
    <lineage>
        <taxon>Bacteria</taxon>
        <taxon>Bacillati</taxon>
        <taxon>Actinomycetota</taxon>
        <taxon>Actinomycetes</taxon>
        <taxon>Kitasatosporales</taxon>
        <taxon>Streptomycetaceae</taxon>
        <taxon>Kitasatospora</taxon>
    </lineage>
</organism>
<dbReference type="EMBL" id="JACHJV010000001">
    <property type="protein sequence ID" value="MBB4922605.1"/>
    <property type="molecule type" value="Genomic_DNA"/>
</dbReference>
<sequence length="108" mass="11436">MTMTMTMTRLTRRLRTAAALTLALGAGLATAGTASAAAATATAVTAAPAVIPPGFTLHAEYYYQDQCTYFGNLGVTNHQWTSYFCTWTPFNPPFTGSGIMGVADLYVN</sequence>
<keyword evidence="3" id="KW-1185">Reference proteome</keyword>
<protein>
    <submittedName>
        <fullName evidence="2">Malate/lactate dehydrogenase</fullName>
    </submittedName>
</protein>
<dbReference type="AlphaFoldDB" id="A0A7W7VUL5"/>
<evidence type="ECO:0000313" key="2">
    <source>
        <dbReference type="EMBL" id="MBB4922605.1"/>
    </source>
</evidence>
<evidence type="ECO:0000313" key="3">
    <source>
        <dbReference type="Proteomes" id="UP000540506"/>
    </source>
</evidence>
<dbReference type="Proteomes" id="UP000540506">
    <property type="component" value="Unassembled WGS sequence"/>
</dbReference>
<accession>A0A7W7VUL5</accession>
<evidence type="ECO:0000256" key="1">
    <source>
        <dbReference type="SAM" id="SignalP"/>
    </source>
</evidence>
<dbReference type="InterPro" id="IPR006311">
    <property type="entry name" value="TAT_signal"/>
</dbReference>
<comment type="caution">
    <text evidence="2">The sequence shown here is derived from an EMBL/GenBank/DDBJ whole genome shotgun (WGS) entry which is preliminary data.</text>
</comment>
<feature type="signal peptide" evidence="1">
    <location>
        <begin position="1"/>
        <end position="31"/>
    </location>
</feature>